<dbReference type="AlphaFoldDB" id="A0A2T5GC55"/>
<sequence length="80" mass="8559">MIRPAGKAFACRSTGRISGAPIPADPSPGPRRIEPPPCPGERSCEQIIRSDGSARISRFLPPPCAYSIMRLKNAQPASFP</sequence>
<proteinExistence type="predicted"/>
<reference evidence="2 3" key="1">
    <citation type="submission" date="2017-08" db="EMBL/GenBank/DDBJ databases">
        <title>Burning lignite coal seam in the remote Altai Mountains harbors a hydrogen-driven thermophilic microbial community.</title>
        <authorList>
            <person name="Kadnikov V.V."/>
            <person name="Mardanov A.V."/>
            <person name="Ivasenko D."/>
            <person name="Beletsky A.V."/>
            <person name="Karnachuk O.V."/>
            <person name="Ravin N.V."/>
        </authorList>
    </citation>
    <scope>NUCLEOTIDE SEQUENCE [LARGE SCALE GENOMIC DNA]</scope>
    <source>
        <strain evidence="2">AL33</strain>
    </source>
</reference>
<feature type="compositionally biased region" description="Pro residues" evidence="1">
    <location>
        <begin position="23"/>
        <end position="39"/>
    </location>
</feature>
<evidence type="ECO:0000313" key="2">
    <source>
        <dbReference type="EMBL" id="PTQ53762.1"/>
    </source>
</evidence>
<name>A0A2T5GC55_HYDSH</name>
<feature type="region of interest" description="Disordered" evidence="1">
    <location>
        <begin position="1"/>
        <end position="44"/>
    </location>
</feature>
<dbReference type="EMBL" id="PEBV01000011">
    <property type="protein sequence ID" value="PTQ53762.1"/>
    <property type="molecule type" value="Genomic_DNA"/>
</dbReference>
<protein>
    <submittedName>
        <fullName evidence="2">Uncharacterized protein</fullName>
    </submittedName>
</protein>
<organism evidence="2 3">
    <name type="scientific">Hydrogenibacillus schlegelii</name>
    <name type="common">Bacillus schlegelii</name>
    <dbReference type="NCBI Taxonomy" id="1484"/>
    <lineage>
        <taxon>Bacteria</taxon>
        <taxon>Bacillati</taxon>
        <taxon>Bacillota</taxon>
        <taxon>Bacilli</taxon>
        <taxon>Bacillales</taxon>
        <taxon>Bacillales Family X. Incertae Sedis</taxon>
        <taxon>Hydrogenibacillus</taxon>
    </lineage>
</organism>
<dbReference type="Proteomes" id="UP000244180">
    <property type="component" value="Unassembled WGS sequence"/>
</dbReference>
<comment type="caution">
    <text evidence="2">The sequence shown here is derived from an EMBL/GenBank/DDBJ whole genome shotgun (WGS) entry which is preliminary data.</text>
</comment>
<gene>
    <name evidence="2" type="ORF">HSCHL_1530</name>
</gene>
<accession>A0A2T5GC55</accession>
<evidence type="ECO:0000313" key="3">
    <source>
        <dbReference type="Proteomes" id="UP000244180"/>
    </source>
</evidence>
<evidence type="ECO:0000256" key="1">
    <source>
        <dbReference type="SAM" id="MobiDB-lite"/>
    </source>
</evidence>